<dbReference type="RefSeq" id="WP_007775919.1">
    <property type="nucleotide sequence ID" value="NZ_AFVW02000007.1"/>
</dbReference>
<protein>
    <submittedName>
        <fullName evidence="2">Uncharacterized protein</fullName>
    </submittedName>
</protein>
<feature type="region of interest" description="Disordered" evidence="1">
    <location>
        <begin position="25"/>
        <end position="49"/>
    </location>
</feature>
<evidence type="ECO:0000256" key="1">
    <source>
        <dbReference type="SAM" id="MobiDB-lite"/>
    </source>
</evidence>
<name>J5E592_9MYCO</name>
<reference evidence="2 3" key="1">
    <citation type="journal article" date="2011" name="J. Bacteriol.">
        <title>Genome sequence of the Mycobacterium colombiense type strain, CECT 3035.</title>
        <authorList>
            <person name="Gonzalez-Perez M."/>
            <person name="Murcia M.I."/>
            <person name="Landsman D."/>
            <person name="Jordan I.K."/>
            <person name="Marino-Ramirez L."/>
        </authorList>
    </citation>
    <scope>NUCLEOTIDE SEQUENCE [LARGE SCALE GENOMIC DNA]</scope>
    <source>
        <strain evidence="2 3">CECT 3035</strain>
    </source>
</reference>
<comment type="caution">
    <text evidence="2">The sequence shown here is derived from an EMBL/GenBank/DDBJ whole genome shotgun (WGS) entry which is preliminary data.</text>
</comment>
<proteinExistence type="predicted"/>
<organism evidence="2 3">
    <name type="scientific">Mycobacterium colombiense CECT 3035</name>
    <dbReference type="NCBI Taxonomy" id="1041522"/>
    <lineage>
        <taxon>Bacteria</taxon>
        <taxon>Bacillati</taxon>
        <taxon>Actinomycetota</taxon>
        <taxon>Actinomycetes</taxon>
        <taxon>Mycobacteriales</taxon>
        <taxon>Mycobacteriaceae</taxon>
        <taxon>Mycobacterium</taxon>
        <taxon>Mycobacterium avium complex (MAC)</taxon>
    </lineage>
</organism>
<evidence type="ECO:0000313" key="2">
    <source>
        <dbReference type="EMBL" id="EJO86754.1"/>
    </source>
</evidence>
<dbReference type="OrthoDB" id="4753178at2"/>
<dbReference type="EMBL" id="AFVW02000007">
    <property type="protein sequence ID" value="EJO86754.1"/>
    <property type="molecule type" value="Genomic_DNA"/>
</dbReference>
<sequence length="95" mass="10366">MTGQPEAYPDRDISELRDVLAEARAHRAPKDAAPRVIPPEGLPPIPAGPAEITHTEVWVDAETGVPVAVDQYTRTDWVAAPITREALKARGIHLR</sequence>
<dbReference type="STRING" id="1041522.GCA_002105755_00928"/>
<evidence type="ECO:0000313" key="3">
    <source>
        <dbReference type="Proteomes" id="UP000006455"/>
    </source>
</evidence>
<dbReference type="AlphaFoldDB" id="J5E592"/>
<dbReference type="GeneID" id="31529881"/>
<feature type="compositionally biased region" description="Pro residues" evidence="1">
    <location>
        <begin position="36"/>
        <end position="47"/>
    </location>
</feature>
<accession>J5E592</accession>
<gene>
    <name evidence="2" type="ORF">MCOL_V222633</name>
</gene>
<dbReference type="Proteomes" id="UP000006455">
    <property type="component" value="Unassembled WGS sequence"/>
</dbReference>